<name>A0A419DEL3_9BACT</name>
<accession>A0A419DEL3</accession>
<comment type="caution">
    <text evidence="18">The sequence shown here is derived from an EMBL/GenBank/DDBJ whole genome shotgun (WGS) entry which is preliminary data.</text>
</comment>
<gene>
    <name evidence="18" type="ORF">C4544_02410</name>
</gene>
<dbReference type="SUPFAM" id="SSF103473">
    <property type="entry name" value="MFS general substrate transporter"/>
    <property type="match status" value="1"/>
</dbReference>
<comment type="subcellular location">
    <subcellularLocation>
        <location evidence="1">Cell membrane</location>
        <topology evidence="1">Multi-pass membrane protein</topology>
    </subcellularLocation>
</comment>
<dbReference type="SUPFAM" id="SSF52540">
    <property type="entry name" value="P-loop containing nucleoside triphosphate hydrolases"/>
    <property type="match status" value="1"/>
</dbReference>
<feature type="transmembrane region" description="Helical" evidence="16">
    <location>
        <begin position="32"/>
        <end position="57"/>
    </location>
</feature>
<dbReference type="Pfam" id="PF09397">
    <property type="entry name" value="FtsK_gamma"/>
    <property type="match status" value="1"/>
</dbReference>
<dbReference type="SUPFAM" id="SSF46785">
    <property type="entry name" value="Winged helix' DNA-binding domain"/>
    <property type="match status" value="1"/>
</dbReference>
<organism evidence="18 19">
    <name type="scientific">candidate division WS5 bacterium</name>
    <dbReference type="NCBI Taxonomy" id="2093353"/>
    <lineage>
        <taxon>Bacteria</taxon>
        <taxon>candidate division WS5</taxon>
    </lineage>
</organism>
<dbReference type="GO" id="GO:0003677">
    <property type="term" value="F:DNA binding"/>
    <property type="evidence" value="ECO:0007669"/>
    <property type="project" value="UniProtKB-KW"/>
</dbReference>
<dbReference type="InterPro" id="IPR003593">
    <property type="entry name" value="AAA+_ATPase"/>
</dbReference>
<evidence type="ECO:0000256" key="2">
    <source>
        <dbReference type="ARBA" id="ARBA00006474"/>
    </source>
</evidence>
<reference evidence="18 19" key="1">
    <citation type="journal article" date="2017" name="ISME J.">
        <title>Energy and carbon metabolisms in a deep terrestrial subsurface fluid microbial community.</title>
        <authorList>
            <person name="Momper L."/>
            <person name="Jungbluth S.P."/>
            <person name="Lee M.D."/>
            <person name="Amend J.P."/>
        </authorList>
    </citation>
    <scope>NUCLEOTIDE SEQUENCE [LARGE SCALE GENOMIC DNA]</scope>
    <source>
        <strain evidence="18">SURF_29</strain>
    </source>
</reference>
<evidence type="ECO:0000313" key="18">
    <source>
        <dbReference type="EMBL" id="RJO61563.1"/>
    </source>
</evidence>
<keyword evidence="4" id="KW-0132">Cell division</keyword>
<protein>
    <submittedName>
        <fullName evidence="18">DNA translocase FtsK</fullName>
    </submittedName>
</protein>
<evidence type="ECO:0000256" key="16">
    <source>
        <dbReference type="SAM" id="Phobius"/>
    </source>
</evidence>
<evidence type="ECO:0000256" key="8">
    <source>
        <dbReference type="ARBA" id="ARBA00022840"/>
    </source>
</evidence>
<keyword evidence="8 14" id="KW-0067">ATP-binding</keyword>
<evidence type="ECO:0000256" key="7">
    <source>
        <dbReference type="ARBA" id="ARBA00022829"/>
    </source>
</evidence>
<evidence type="ECO:0000256" key="4">
    <source>
        <dbReference type="ARBA" id="ARBA00022618"/>
    </source>
</evidence>
<comment type="similarity">
    <text evidence="2">Belongs to the FtsK/SpoIIIE/SftA family.</text>
</comment>
<keyword evidence="5 16" id="KW-0812">Transmembrane</keyword>
<dbReference type="GO" id="GO:0005886">
    <property type="term" value="C:plasma membrane"/>
    <property type="evidence" value="ECO:0007669"/>
    <property type="project" value="UniProtKB-SubCell"/>
</dbReference>
<evidence type="ECO:0000256" key="11">
    <source>
        <dbReference type="ARBA" id="ARBA00023136"/>
    </source>
</evidence>
<keyword evidence="12" id="KW-0131">Cell cycle</keyword>
<dbReference type="Proteomes" id="UP000285655">
    <property type="component" value="Unassembled WGS sequence"/>
</dbReference>
<dbReference type="Pfam" id="PF13491">
    <property type="entry name" value="FtsK_4TM"/>
    <property type="match status" value="1"/>
</dbReference>
<dbReference type="SMART" id="SM00382">
    <property type="entry name" value="AAA"/>
    <property type="match status" value="1"/>
</dbReference>
<dbReference type="Gene3D" id="3.30.980.40">
    <property type="match status" value="1"/>
</dbReference>
<dbReference type="InterPro" id="IPR036388">
    <property type="entry name" value="WH-like_DNA-bd_sf"/>
</dbReference>
<evidence type="ECO:0000256" key="15">
    <source>
        <dbReference type="SAM" id="MobiDB-lite"/>
    </source>
</evidence>
<dbReference type="AlphaFoldDB" id="A0A419DEL3"/>
<feature type="domain" description="FtsK" evidence="17">
    <location>
        <begin position="358"/>
        <end position="545"/>
    </location>
</feature>
<evidence type="ECO:0000256" key="14">
    <source>
        <dbReference type="PROSITE-ProRule" id="PRU00289"/>
    </source>
</evidence>
<dbReference type="GO" id="GO:0051301">
    <property type="term" value="P:cell division"/>
    <property type="evidence" value="ECO:0007669"/>
    <property type="project" value="UniProtKB-KW"/>
</dbReference>
<dbReference type="InterPro" id="IPR002543">
    <property type="entry name" value="FtsK_dom"/>
</dbReference>
<dbReference type="InterPro" id="IPR036259">
    <property type="entry name" value="MFS_trans_sf"/>
</dbReference>
<evidence type="ECO:0000259" key="17">
    <source>
        <dbReference type="PROSITE" id="PS50901"/>
    </source>
</evidence>
<evidence type="ECO:0000313" key="19">
    <source>
        <dbReference type="Proteomes" id="UP000285655"/>
    </source>
</evidence>
<dbReference type="Gene3D" id="3.40.50.300">
    <property type="entry name" value="P-loop containing nucleotide triphosphate hydrolases"/>
    <property type="match status" value="1"/>
</dbReference>
<dbReference type="InterPro" id="IPR050206">
    <property type="entry name" value="FtsK/SpoIIIE/SftA"/>
</dbReference>
<evidence type="ECO:0000256" key="3">
    <source>
        <dbReference type="ARBA" id="ARBA00022475"/>
    </source>
</evidence>
<dbReference type="InterPro" id="IPR041027">
    <property type="entry name" value="FtsK_alpha"/>
</dbReference>
<keyword evidence="10" id="KW-0238">DNA-binding</keyword>
<feature type="transmembrane region" description="Helical" evidence="16">
    <location>
        <begin position="69"/>
        <end position="87"/>
    </location>
</feature>
<evidence type="ECO:0000256" key="1">
    <source>
        <dbReference type="ARBA" id="ARBA00004651"/>
    </source>
</evidence>
<evidence type="ECO:0000256" key="9">
    <source>
        <dbReference type="ARBA" id="ARBA00022989"/>
    </source>
</evidence>
<keyword evidence="7" id="KW-0159">Chromosome partition</keyword>
<evidence type="ECO:0000256" key="10">
    <source>
        <dbReference type="ARBA" id="ARBA00023125"/>
    </source>
</evidence>
<dbReference type="EMBL" id="QZJW01000017">
    <property type="protein sequence ID" value="RJO61563.1"/>
    <property type="molecule type" value="Genomic_DNA"/>
</dbReference>
<dbReference type="GO" id="GO:0007059">
    <property type="term" value="P:chromosome segregation"/>
    <property type="evidence" value="ECO:0007669"/>
    <property type="project" value="UniProtKB-KW"/>
</dbReference>
<comment type="subunit">
    <text evidence="13">Homohexamer. Forms a ring that surrounds DNA.</text>
</comment>
<proteinExistence type="inferred from homology"/>
<keyword evidence="3" id="KW-1003">Cell membrane</keyword>
<dbReference type="Pfam" id="PF01580">
    <property type="entry name" value="FtsK_SpoIIIE"/>
    <property type="match status" value="1"/>
</dbReference>
<feature type="transmembrane region" description="Helical" evidence="16">
    <location>
        <begin position="139"/>
        <end position="160"/>
    </location>
</feature>
<dbReference type="InterPro" id="IPR027417">
    <property type="entry name" value="P-loop_NTPase"/>
</dbReference>
<dbReference type="InterPro" id="IPR036390">
    <property type="entry name" value="WH_DNA-bd_sf"/>
</dbReference>
<dbReference type="InterPro" id="IPR018541">
    <property type="entry name" value="Ftsk_gamma"/>
</dbReference>
<evidence type="ECO:0000256" key="6">
    <source>
        <dbReference type="ARBA" id="ARBA00022741"/>
    </source>
</evidence>
<sequence>MARHRKPGRPKGSTNKKKPQENPLNPKIAGEIVAVGLFILAVILFAGAFNFGGTWALKIFENSKDIFGFVSYVMPFILIAIGAGLFFPERFPVTQISLGGLAIFIVSLSGMSQIIFSSLKKAGGGGMIGSFLEAQILKIFNAPVSFLVFTATLVVGFLLATDTSLRDLLSLFKKEGEEKEKKPKEDIKIHEGVAVAKSLSKKMKRQEEEPKELEAVMTVGDDANWKLPSVDLLEDSTSKADSGNVKQNAAIIQETLSKFNIDVAMRDVNVGPTVTQYTLKPSDGVKLAKITNLDRDLALALAAHPIRIEAPIPGKSLVGVEIPNKKAATVRLKNILMSETFKNRRSKLSVVLGLDVSGHPQIADITRMPHLLIAGSTGSGKSVSINSLLLSLLYQNSPNELKMILVDPKRVELSLYNDLPHLLAPVIVDPEKTVSALKWAIVEMERRYQLLQSVGKRNISDYNAQKGKEGMPYIVIVIDELADIMAVAYKEVEGLICRLAQMARAVGIHLILATQRPSVDVITGLIKANITTRIAFSVASQVDSRTILDQSGAEKLLGNGDMLFVSAEFSKPKRIQGTLVSEKEVRAVTDFVKKNGTPEYNKEVLEQKVGGVKGGDFDVPDDDLFLDAVDCVIQSGKASSSLLQRRLRIGYARAARLLDLLEERGVVGPADGSRPRDVLVSDVSEIIDEEEVEA</sequence>
<evidence type="ECO:0000256" key="12">
    <source>
        <dbReference type="ARBA" id="ARBA00023306"/>
    </source>
</evidence>
<feature type="binding site" evidence="14">
    <location>
        <begin position="375"/>
        <end position="382"/>
    </location>
    <ligand>
        <name>ATP</name>
        <dbReference type="ChEBI" id="CHEBI:30616"/>
    </ligand>
</feature>
<dbReference type="GO" id="GO:0005524">
    <property type="term" value="F:ATP binding"/>
    <property type="evidence" value="ECO:0007669"/>
    <property type="project" value="UniProtKB-UniRule"/>
</dbReference>
<keyword evidence="6 14" id="KW-0547">Nucleotide-binding</keyword>
<dbReference type="InterPro" id="IPR025199">
    <property type="entry name" value="FtsK_4TM"/>
</dbReference>
<dbReference type="CDD" id="cd01127">
    <property type="entry name" value="TrwB_TraG_TraD_VirD4"/>
    <property type="match status" value="1"/>
</dbReference>
<dbReference type="Gene3D" id="1.10.10.10">
    <property type="entry name" value="Winged helix-like DNA-binding domain superfamily/Winged helix DNA-binding domain"/>
    <property type="match status" value="1"/>
</dbReference>
<keyword evidence="9 16" id="KW-1133">Transmembrane helix</keyword>
<dbReference type="PROSITE" id="PS50901">
    <property type="entry name" value="FTSK"/>
    <property type="match status" value="1"/>
</dbReference>
<feature type="compositionally biased region" description="Basic residues" evidence="15">
    <location>
        <begin position="1"/>
        <end position="17"/>
    </location>
</feature>
<dbReference type="Pfam" id="PF17854">
    <property type="entry name" value="FtsK_alpha"/>
    <property type="match status" value="1"/>
</dbReference>
<evidence type="ECO:0000256" key="13">
    <source>
        <dbReference type="ARBA" id="ARBA00025923"/>
    </source>
</evidence>
<dbReference type="PANTHER" id="PTHR22683">
    <property type="entry name" value="SPORULATION PROTEIN RELATED"/>
    <property type="match status" value="1"/>
</dbReference>
<feature type="region of interest" description="Disordered" evidence="15">
    <location>
        <begin position="1"/>
        <end position="23"/>
    </location>
</feature>
<keyword evidence="11 16" id="KW-0472">Membrane</keyword>
<dbReference type="SMART" id="SM00843">
    <property type="entry name" value="Ftsk_gamma"/>
    <property type="match status" value="1"/>
</dbReference>
<dbReference type="PANTHER" id="PTHR22683:SF41">
    <property type="entry name" value="DNA TRANSLOCASE FTSK"/>
    <property type="match status" value="1"/>
</dbReference>
<evidence type="ECO:0000256" key="5">
    <source>
        <dbReference type="ARBA" id="ARBA00022692"/>
    </source>
</evidence>
<feature type="transmembrane region" description="Helical" evidence="16">
    <location>
        <begin position="99"/>
        <end position="119"/>
    </location>
</feature>